<dbReference type="PANTHER" id="PTHR31350:SF27">
    <property type="entry name" value="HEMIMETHYLATED DNA-BINDING DOMAIN-CONTAINING PROTEIN"/>
    <property type="match status" value="1"/>
</dbReference>
<dbReference type="SUPFAM" id="SSF141255">
    <property type="entry name" value="YccV-like"/>
    <property type="match status" value="1"/>
</dbReference>
<dbReference type="PANTHER" id="PTHR31350">
    <property type="entry name" value="SI:DKEY-261L7.2"/>
    <property type="match status" value="1"/>
</dbReference>
<dbReference type="InterPro" id="IPR036623">
    <property type="entry name" value="Hemimethylated_DNA-bd_sf"/>
</dbReference>
<protein>
    <recommendedName>
        <fullName evidence="1">F-box domain-containing protein</fullName>
    </recommendedName>
</protein>
<dbReference type="SMART" id="SM00992">
    <property type="entry name" value="YccV-like"/>
    <property type="match status" value="1"/>
</dbReference>
<dbReference type="InterPro" id="IPR036047">
    <property type="entry name" value="F-box-like_dom_sf"/>
</dbReference>
<evidence type="ECO:0000259" key="1">
    <source>
        <dbReference type="PROSITE" id="PS50181"/>
    </source>
</evidence>
<dbReference type="Pfam" id="PF08755">
    <property type="entry name" value="YccV-like"/>
    <property type="match status" value="1"/>
</dbReference>
<dbReference type="Proteomes" id="UP000265631">
    <property type="component" value="Unassembled WGS sequence"/>
</dbReference>
<dbReference type="InterPro" id="IPR001810">
    <property type="entry name" value="F-box_dom"/>
</dbReference>
<reference evidence="2 3" key="1">
    <citation type="journal article" date="2018" name="PLoS Pathog.">
        <title>Evolution of structural diversity of trichothecenes, a family of toxins produced by plant pathogenic and entomopathogenic fungi.</title>
        <authorList>
            <person name="Proctor R.H."/>
            <person name="McCormick S.P."/>
            <person name="Kim H.S."/>
            <person name="Cardoza R.E."/>
            <person name="Stanley A.M."/>
            <person name="Lindo L."/>
            <person name="Kelly A."/>
            <person name="Brown D.W."/>
            <person name="Lee T."/>
            <person name="Vaughan M.M."/>
            <person name="Alexander N.J."/>
            <person name="Busman M."/>
            <person name="Gutierrez S."/>
        </authorList>
    </citation>
    <scope>NUCLEOTIDE SEQUENCE [LARGE SCALE GENOMIC DNA]</scope>
    <source>
        <strain evidence="2 3">NRRL 13405</strain>
    </source>
</reference>
<dbReference type="PROSITE" id="PS50181">
    <property type="entry name" value="FBOX"/>
    <property type="match status" value="1"/>
</dbReference>
<name>A0A395MJU8_9HYPO</name>
<dbReference type="InterPro" id="IPR032698">
    <property type="entry name" value="SirB1_N"/>
</dbReference>
<dbReference type="Pfam" id="PF00646">
    <property type="entry name" value="F-box"/>
    <property type="match status" value="1"/>
</dbReference>
<dbReference type="Gene3D" id="1.20.1280.50">
    <property type="match status" value="1"/>
</dbReference>
<proteinExistence type="predicted"/>
<comment type="caution">
    <text evidence="2">The sequence shown here is derived from an EMBL/GenBank/DDBJ whole genome shotgun (WGS) entry which is preliminary data.</text>
</comment>
<feature type="domain" description="F-box" evidence="1">
    <location>
        <begin position="1"/>
        <end position="47"/>
    </location>
</feature>
<dbReference type="Gene3D" id="2.30.30.390">
    <property type="entry name" value="Hemimethylated DNA-binding domain"/>
    <property type="match status" value="1"/>
</dbReference>
<sequence length="643" mass="74484">MFFSQIPDEIIQHLLYYIPPEDNLTSFQFLSHRLRHLANEPLLWRYHCQTSFTFWHPEHNFHRRLKGRASNTPWKEIFLTRKSRNARVERLLGEVLETKTGRLKRYEKVCKLGYDAKDYLLEQCNADETAEDVLARRYHSSSLLDSIHRSLAIEEWHNIQQAIQQARRQANGRPTNLSLERALGAFDLFVLHEQPGDLEDVSASYPCSRYPSANDITKIGHILDRLAADFRDIQPSIDEMSTRQKALELNRWLQLNNFTGLQHPERNYRNLRNCLIGQALRHEDHDSIPIISSAIFCCIAERLGLQAHCCAFPTHVHAIVFAENGKTLDSKPVTDDDAPLEKMYLDPYGSSEEIPLADLQTMLAHYGWQTSTDMFLSPVDPAAIAIRTARNIRATASRVIEAREQADPDLTRLITGNDSSNIDAALYSALWASLLLTPVDSFEWDEALEPFLHRFAKNWHVDAWLIEKYIFPLYDGFGPLRERLMRNRRWDDPREVVYLVGEFDDVPPPIFRRNSARTQHVLYKIGQVFKHRRYGWIGAVNGWTDQGTRRLPMPHTVAIDETLDDNSDTELPNRLRPRNKTFYTCLRTTGPERHVVAEDNIVLIDDPSEIPDSLFRQAGKFFKRFDAETCTFVSNITEQYPDD</sequence>
<dbReference type="InterPro" id="IPR011722">
    <property type="entry name" value="Hemimethylated_DNA-bd_dom"/>
</dbReference>
<gene>
    <name evidence="2" type="ORF">FIE12Z_7598</name>
</gene>
<accession>A0A395MJU8</accession>
<evidence type="ECO:0000313" key="2">
    <source>
        <dbReference type="EMBL" id="RFN48147.1"/>
    </source>
</evidence>
<evidence type="ECO:0000313" key="3">
    <source>
        <dbReference type="Proteomes" id="UP000265631"/>
    </source>
</evidence>
<dbReference type="SUPFAM" id="SSF81383">
    <property type="entry name" value="F-box domain"/>
    <property type="match status" value="1"/>
</dbReference>
<keyword evidence="3" id="KW-1185">Reference proteome</keyword>
<dbReference type="Pfam" id="PF13369">
    <property type="entry name" value="Transglut_core2"/>
    <property type="match status" value="1"/>
</dbReference>
<dbReference type="AlphaFoldDB" id="A0A395MJU8"/>
<dbReference type="STRING" id="2594813.A0A395MJU8"/>
<dbReference type="EMBL" id="PXXK01000219">
    <property type="protein sequence ID" value="RFN48147.1"/>
    <property type="molecule type" value="Genomic_DNA"/>
</dbReference>
<dbReference type="GO" id="GO:0003677">
    <property type="term" value="F:DNA binding"/>
    <property type="evidence" value="ECO:0007669"/>
    <property type="project" value="InterPro"/>
</dbReference>
<organism evidence="2 3">
    <name type="scientific">Fusarium flagelliforme</name>
    <dbReference type="NCBI Taxonomy" id="2675880"/>
    <lineage>
        <taxon>Eukaryota</taxon>
        <taxon>Fungi</taxon>
        <taxon>Dikarya</taxon>
        <taxon>Ascomycota</taxon>
        <taxon>Pezizomycotina</taxon>
        <taxon>Sordariomycetes</taxon>
        <taxon>Hypocreomycetidae</taxon>
        <taxon>Hypocreales</taxon>
        <taxon>Nectriaceae</taxon>
        <taxon>Fusarium</taxon>
        <taxon>Fusarium incarnatum-equiseti species complex</taxon>
    </lineage>
</organism>